<name>A0ABV0P0X1_9TELE</name>
<keyword evidence="4" id="KW-0175">Coiled coil</keyword>
<keyword evidence="5" id="KW-0206">Cytoskeleton</keyword>
<proteinExistence type="inferred from homology"/>
<feature type="region of interest" description="Disordered" evidence="6">
    <location>
        <begin position="1"/>
        <end position="35"/>
    </location>
</feature>
<keyword evidence="8" id="KW-1185">Reference proteome</keyword>
<evidence type="ECO:0000256" key="1">
    <source>
        <dbReference type="ARBA" id="ARBA00004245"/>
    </source>
</evidence>
<dbReference type="EMBL" id="JAHRIO010060036">
    <property type="protein sequence ID" value="MEQ2177278.1"/>
    <property type="molecule type" value="Genomic_DNA"/>
</dbReference>
<evidence type="ECO:0000256" key="2">
    <source>
        <dbReference type="ARBA" id="ARBA00007525"/>
    </source>
</evidence>
<evidence type="ECO:0000256" key="4">
    <source>
        <dbReference type="ARBA" id="ARBA00023054"/>
    </source>
</evidence>
<reference evidence="7 8" key="1">
    <citation type="submission" date="2021-06" db="EMBL/GenBank/DDBJ databases">
        <authorList>
            <person name="Palmer J.M."/>
        </authorList>
    </citation>
    <scope>NUCLEOTIDE SEQUENCE [LARGE SCALE GENOMIC DNA]</scope>
    <source>
        <strain evidence="7 8">GA_2019</strain>
        <tissue evidence="7">Muscle</tissue>
    </source>
</reference>
<dbReference type="PANTHER" id="PTHR15073:SF17">
    <property type="entry name" value="MAP7 DOMAIN CONTAINING 1 ISOFORM X1"/>
    <property type="match status" value="1"/>
</dbReference>
<accession>A0ABV0P0X1</accession>
<evidence type="ECO:0000256" key="3">
    <source>
        <dbReference type="ARBA" id="ARBA00022490"/>
    </source>
</evidence>
<evidence type="ECO:0000313" key="7">
    <source>
        <dbReference type="EMBL" id="MEQ2177278.1"/>
    </source>
</evidence>
<comment type="caution">
    <text evidence="7">The sequence shown here is derived from an EMBL/GenBank/DDBJ whole genome shotgun (WGS) entry which is preliminary data.</text>
</comment>
<feature type="compositionally biased region" description="Basic and acidic residues" evidence="6">
    <location>
        <begin position="151"/>
        <end position="167"/>
    </location>
</feature>
<comment type="similarity">
    <text evidence="2">Belongs to the MAP7 family.</text>
</comment>
<dbReference type="Pfam" id="PF05672">
    <property type="entry name" value="MAP7"/>
    <property type="match status" value="1"/>
</dbReference>
<gene>
    <name evidence="7" type="ORF">GOODEAATRI_001976</name>
</gene>
<dbReference type="InterPro" id="IPR008604">
    <property type="entry name" value="MAP7_fam"/>
</dbReference>
<comment type="subcellular location">
    <subcellularLocation>
        <location evidence="1">Cytoplasm</location>
        <location evidence="1">Cytoskeleton</location>
    </subcellularLocation>
</comment>
<evidence type="ECO:0000256" key="6">
    <source>
        <dbReference type="SAM" id="MobiDB-lite"/>
    </source>
</evidence>
<sequence length="256" mass="27719">MGEPHRRAAHDADAVLPRPKPHLGQPLQHLLASAQERRRALESFLCQHARHHAEAAPTQLHTGEQQHDDPLGGLFPKPSEYDAESRPQGRNRPPSPAPKSRPLSPLVPAPTSKTPTGKKTAPPSAVTKSRPKRAQTPARVQAQTISAVTVETRDETQQADVSEEKKMVSTAPLTPPSLSAPIVASAPPSAPSAQPAATPAVASVSATSTPANKPSAGTNDPEEAARVLAEKRRQAREQREREEQERLEQEQRNRWE</sequence>
<dbReference type="PANTHER" id="PTHR15073">
    <property type="entry name" value="MICROTUBULE-ASSOCIATED PROTEIN"/>
    <property type="match status" value="1"/>
</dbReference>
<feature type="region of interest" description="Disordered" evidence="6">
    <location>
        <begin position="52"/>
        <end position="256"/>
    </location>
</feature>
<evidence type="ECO:0000313" key="8">
    <source>
        <dbReference type="Proteomes" id="UP001476798"/>
    </source>
</evidence>
<organism evidence="7 8">
    <name type="scientific">Goodea atripinnis</name>
    <dbReference type="NCBI Taxonomy" id="208336"/>
    <lineage>
        <taxon>Eukaryota</taxon>
        <taxon>Metazoa</taxon>
        <taxon>Chordata</taxon>
        <taxon>Craniata</taxon>
        <taxon>Vertebrata</taxon>
        <taxon>Euteleostomi</taxon>
        <taxon>Actinopterygii</taxon>
        <taxon>Neopterygii</taxon>
        <taxon>Teleostei</taxon>
        <taxon>Neoteleostei</taxon>
        <taxon>Acanthomorphata</taxon>
        <taxon>Ovalentaria</taxon>
        <taxon>Atherinomorphae</taxon>
        <taxon>Cyprinodontiformes</taxon>
        <taxon>Goodeidae</taxon>
        <taxon>Goodea</taxon>
    </lineage>
</organism>
<dbReference type="InterPro" id="IPR051483">
    <property type="entry name" value="MAP7_domain-containing"/>
</dbReference>
<keyword evidence="3" id="KW-0963">Cytoplasm</keyword>
<feature type="compositionally biased region" description="Basic and acidic residues" evidence="6">
    <location>
        <begin position="1"/>
        <end position="13"/>
    </location>
</feature>
<feature type="compositionally biased region" description="Basic and acidic residues" evidence="6">
    <location>
        <begin position="223"/>
        <end position="256"/>
    </location>
</feature>
<feature type="compositionally biased region" description="Low complexity" evidence="6">
    <location>
        <begin position="176"/>
        <end position="211"/>
    </location>
</feature>
<protein>
    <submittedName>
        <fullName evidence="7">Uncharacterized protein</fullName>
    </submittedName>
</protein>
<evidence type="ECO:0000256" key="5">
    <source>
        <dbReference type="ARBA" id="ARBA00023212"/>
    </source>
</evidence>
<dbReference type="Proteomes" id="UP001476798">
    <property type="component" value="Unassembled WGS sequence"/>
</dbReference>